<gene>
    <name evidence="1" type="ORF">GCM10011516_18710</name>
</gene>
<sequence length="556" mass="65719">MLPISTVINFSSFYHTNVIPNDSILFLSKYKLEETILFAYVLKNAFKKPLKEAVQNEIVSIFFKNLDNQTFERLLQLLESDKSVLFSDASLNKLIVELINLNSIKKDEKLSLNTPTFSLDFLNAILLVNEIHYKSVGILERPNSPELLWDILLMQHINSLDEINFSRTSAVKHLIFSKFLSKKSINGLDAINNLLKKNHNLDNIHELNLNILNIFVQHQTSLKSNLFPLKIGPDEKIYSILVNLDYVLCINKFNKTNFTEDELIRRPFLLHEDGNLYLLDIRNFSLIMDKFWIFFLFKSNCMKLIDSTLSNINSFLSFIGKEYYEKFFLLNLIKDLNKKYVEVFPSDDQNRPDISILIDKRIIYLIEIKSSSLHFNTLLDQNTAKFKEFIDKNFAKEKKGSNQLIRCIDILHKNYKKLYQIKDIDKLIVVPIIIYTEHHLNKPMVNKYVNESFYGNILSKKYNFKEVLPLTMIYYDFFTENIFLLKNHSRLLKIIIRDYWKYIRKKDKIYMKFQSAQNYMEASISFDDYAIGKYGFYKTSPKDIFKNINRIFNLEN</sequence>
<evidence type="ECO:0000313" key="2">
    <source>
        <dbReference type="Proteomes" id="UP000614460"/>
    </source>
</evidence>
<reference evidence="1" key="1">
    <citation type="journal article" date="2014" name="Int. J. Syst. Evol. Microbiol.">
        <title>Complete genome sequence of Corynebacterium casei LMG S-19264T (=DSM 44701T), isolated from a smear-ripened cheese.</title>
        <authorList>
            <consortium name="US DOE Joint Genome Institute (JGI-PGF)"/>
            <person name="Walter F."/>
            <person name="Albersmeier A."/>
            <person name="Kalinowski J."/>
            <person name="Ruckert C."/>
        </authorList>
    </citation>
    <scope>NUCLEOTIDE SEQUENCE</scope>
    <source>
        <strain evidence="1">CGMCC 1.15966</strain>
    </source>
</reference>
<dbReference type="EMBL" id="BMKM01000003">
    <property type="protein sequence ID" value="GGE21308.1"/>
    <property type="molecule type" value="Genomic_DNA"/>
</dbReference>
<proteinExistence type="predicted"/>
<protein>
    <submittedName>
        <fullName evidence="1">Uncharacterized protein</fullName>
    </submittedName>
</protein>
<dbReference type="AlphaFoldDB" id="A0A8H9G2S2"/>
<dbReference type="RefSeq" id="WP_182498601.1">
    <property type="nucleotide sequence ID" value="NZ_BMKM01000003.1"/>
</dbReference>
<reference evidence="1" key="2">
    <citation type="submission" date="2020-09" db="EMBL/GenBank/DDBJ databases">
        <authorList>
            <person name="Sun Q."/>
            <person name="Zhou Y."/>
        </authorList>
    </citation>
    <scope>NUCLEOTIDE SEQUENCE</scope>
    <source>
        <strain evidence="1">CGMCC 1.15966</strain>
    </source>
</reference>
<name>A0A8H9G2S2_9SPHI</name>
<dbReference type="Proteomes" id="UP000614460">
    <property type="component" value="Unassembled WGS sequence"/>
</dbReference>
<evidence type="ECO:0000313" key="1">
    <source>
        <dbReference type="EMBL" id="GGE21308.1"/>
    </source>
</evidence>
<comment type="caution">
    <text evidence="1">The sequence shown here is derived from an EMBL/GenBank/DDBJ whole genome shotgun (WGS) entry which is preliminary data.</text>
</comment>
<organism evidence="1 2">
    <name type="scientific">Sphingobacterium cellulitidis</name>
    <dbReference type="NCBI Taxonomy" id="1768011"/>
    <lineage>
        <taxon>Bacteria</taxon>
        <taxon>Pseudomonadati</taxon>
        <taxon>Bacteroidota</taxon>
        <taxon>Sphingobacteriia</taxon>
        <taxon>Sphingobacteriales</taxon>
        <taxon>Sphingobacteriaceae</taxon>
        <taxon>Sphingobacterium</taxon>
    </lineage>
</organism>
<keyword evidence="2" id="KW-1185">Reference proteome</keyword>
<accession>A0A8H9G2S2</accession>